<feature type="binding site" evidence="10">
    <location>
        <begin position="389"/>
        <end position="390"/>
    </location>
    <ligand>
        <name>ATP</name>
        <dbReference type="ChEBI" id="CHEBI:30616"/>
    </ligand>
</feature>
<feature type="domain" description="Glutamine amidotransferase type-2" evidence="12">
    <location>
        <begin position="6"/>
        <end position="209"/>
    </location>
</feature>
<comment type="caution">
    <text evidence="13">The sequence shown here is derived from an EMBL/GenBank/DDBJ whole genome shotgun (WGS) entry which is preliminary data.</text>
</comment>
<dbReference type="GO" id="GO:0004066">
    <property type="term" value="F:asparagine synthase (glutamine-hydrolyzing) activity"/>
    <property type="evidence" value="ECO:0007669"/>
    <property type="project" value="UniProtKB-EC"/>
</dbReference>
<dbReference type="Gene3D" id="3.60.20.10">
    <property type="entry name" value="Glutamine Phosphoribosylpyrophosphate, subunit 1, domain 1"/>
    <property type="match status" value="1"/>
</dbReference>
<sequence>MIAHVCGLLAFFSSQGTVDAYSGPLREALERLHHRGPDDTGLDVVDNDAIFAHKRLAIIDVEFSKEPLPWSPPGPDSADSAEARYLLTFNGEIYNYVELRQELIDEHGAKFATQGDGEVIVAGYHYWGEAVLDRLRGMFAFVIWDRQERLAFGARDGFGIKPLHYLQTVDGLFLASEKKALLPFAPSAAAGNAGIDPVQLSHLLTFQYVPEPHTLHYGIERIGSGECLTWRPGPAGERTGGELTKRRWFRPVLRPRLSIDDPKRLFAQIHETLRESVRLHMRSDVPVGAFLSSGIDSTAVVALAREWNPNILTFTVGFDVPGYSEIDVAQESARHLDVTTIPTKIGAKEMMEALPRIIWHLDDPVADPSLVPLYHVAQTAAKHVTVVLSGEGADEFFGGYGIYREPLSLAPLTRLPHSFQRGLRAVSKAIPRGMRGKSYLERGTTPLTERFSGNSRIFTADAEIRRLLRRRESVEAAARFTDVTAPLYAEAAGDGLDDVATMQYVDIHTWLRGDVLVKADRMSMAHSLELRVPFLDRAVFAVASKIPLELKVPPRSNATKYAMRKALEQVVPPAIVNRPKLGFPTPTRVWLAGEMYDWAREILHTSGADDLLDLSYVDGLLKEHRAGGADNSRKIWTVLVFCVWHSIFVARTLDPGVGRNESALLTKPVVGSMVS</sequence>
<keyword evidence="7 9" id="KW-0315">Glutamine amidotransferase</keyword>
<evidence type="ECO:0000256" key="9">
    <source>
        <dbReference type="PIRSR" id="PIRSR001589-1"/>
    </source>
</evidence>
<dbReference type="Pfam" id="PF00733">
    <property type="entry name" value="Asn_synthase"/>
    <property type="match status" value="1"/>
</dbReference>
<dbReference type="PANTHER" id="PTHR43284:SF1">
    <property type="entry name" value="ASPARAGINE SYNTHETASE"/>
    <property type="match status" value="1"/>
</dbReference>
<evidence type="ECO:0000256" key="7">
    <source>
        <dbReference type="ARBA" id="ARBA00022962"/>
    </source>
</evidence>
<dbReference type="NCBIfam" id="TIGR01536">
    <property type="entry name" value="asn_synth_AEB"/>
    <property type="match status" value="1"/>
</dbReference>
<dbReference type="CDD" id="cd01991">
    <property type="entry name" value="Asn_synthase_B_C"/>
    <property type="match status" value="1"/>
</dbReference>
<organism evidence="13 14">
    <name type="scientific">Catellatospora chokoriensis</name>
    <dbReference type="NCBI Taxonomy" id="310353"/>
    <lineage>
        <taxon>Bacteria</taxon>
        <taxon>Bacillati</taxon>
        <taxon>Actinomycetota</taxon>
        <taxon>Actinomycetes</taxon>
        <taxon>Micromonosporales</taxon>
        <taxon>Micromonosporaceae</taxon>
        <taxon>Catellatospora</taxon>
    </lineage>
</organism>
<dbReference type="InterPro" id="IPR017932">
    <property type="entry name" value="GATase_2_dom"/>
</dbReference>
<protein>
    <recommendedName>
        <fullName evidence="3">asparagine synthase (glutamine-hydrolyzing)</fullName>
        <ecNumber evidence="3">6.3.5.4</ecNumber>
    </recommendedName>
</protein>
<feature type="active site" description="For GATase activity" evidence="9">
    <location>
        <position position="6"/>
    </location>
</feature>
<dbReference type="InterPro" id="IPR051786">
    <property type="entry name" value="ASN_synthetase/amidase"/>
</dbReference>
<evidence type="ECO:0000256" key="6">
    <source>
        <dbReference type="ARBA" id="ARBA00022888"/>
    </source>
</evidence>
<dbReference type="EC" id="6.3.5.4" evidence="3"/>
<dbReference type="GO" id="GO:0005829">
    <property type="term" value="C:cytosol"/>
    <property type="evidence" value="ECO:0007669"/>
    <property type="project" value="TreeGrafter"/>
</dbReference>
<dbReference type="InterPro" id="IPR033738">
    <property type="entry name" value="AsnB_N"/>
</dbReference>
<proteinExistence type="inferred from homology"/>
<dbReference type="Gene3D" id="3.40.50.620">
    <property type="entry name" value="HUPs"/>
    <property type="match status" value="1"/>
</dbReference>
<dbReference type="SUPFAM" id="SSF56235">
    <property type="entry name" value="N-terminal nucleophile aminohydrolases (Ntn hydrolases)"/>
    <property type="match status" value="1"/>
</dbReference>
<evidence type="ECO:0000256" key="4">
    <source>
        <dbReference type="ARBA" id="ARBA00022741"/>
    </source>
</evidence>
<keyword evidence="6 9" id="KW-0061">Asparagine biosynthesis</keyword>
<keyword evidence="14" id="KW-1185">Reference proteome</keyword>
<comment type="pathway">
    <text evidence="1">Amino-acid biosynthesis; L-asparagine biosynthesis; L-asparagine from L-aspartate (L-Gln route): step 1/1.</text>
</comment>
<evidence type="ECO:0000256" key="1">
    <source>
        <dbReference type="ARBA" id="ARBA00005187"/>
    </source>
</evidence>
<dbReference type="GO" id="GO:0006529">
    <property type="term" value="P:asparagine biosynthetic process"/>
    <property type="evidence" value="ECO:0007669"/>
    <property type="project" value="UniProtKB-KW"/>
</dbReference>
<evidence type="ECO:0000313" key="14">
    <source>
        <dbReference type="Proteomes" id="UP000619293"/>
    </source>
</evidence>
<evidence type="ECO:0000256" key="2">
    <source>
        <dbReference type="ARBA" id="ARBA00005752"/>
    </source>
</evidence>
<dbReference type="Pfam" id="PF13537">
    <property type="entry name" value="GATase_7"/>
    <property type="match status" value="1"/>
</dbReference>
<dbReference type="PIRSF" id="PIRSF001589">
    <property type="entry name" value="Asn_synthetase_glu-h"/>
    <property type="match status" value="1"/>
</dbReference>
<feature type="binding site" evidence="10">
    <location>
        <position position="316"/>
    </location>
    <ligand>
        <name>ATP</name>
        <dbReference type="ChEBI" id="CHEBI:30616"/>
    </ligand>
</feature>
<comment type="similarity">
    <text evidence="2">Belongs to the asparagine synthetase family.</text>
</comment>
<dbReference type="PANTHER" id="PTHR43284">
    <property type="entry name" value="ASPARAGINE SYNTHETASE (GLUTAMINE-HYDROLYZING)"/>
    <property type="match status" value="1"/>
</dbReference>
<dbReference type="InterPro" id="IPR001962">
    <property type="entry name" value="Asn_synthase"/>
</dbReference>
<comment type="catalytic activity">
    <reaction evidence="8">
        <text>L-aspartate + L-glutamine + ATP + H2O = L-asparagine + L-glutamate + AMP + diphosphate + H(+)</text>
        <dbReference type="Rhea" id="RHEA:12228"/>
        <dbReference type="ChEBI" id="CHEBI:15377"/>
        <dbReference type="ChEBI" id="CHEBI:15378"/>
        <dbReference type="ChEBI" id="CHEBI:29985"/>
        <dbReference type="ChEBI" id="CHEBI:29991"/>
        <dbReference type="ChEBI" id="CHEBI:30616"/>
        <dbReference type="ChEBI" id="CHEBI:33019"/>
        <dbReference type="ChEBI" id="CHEBI:58048"/>
        <dbReference type="ChEBI" id="CHEBI:58359"/>
        <dbReference type="ChEBI" id="CHEBI:456215"/>
        <dbReference type="EC" id="6.3.5.4"/>
    </reaction>
</comment>
<reference evidence="13 14" key="1">
    <citation type="submission" date="2021-01" db="EMBL/GenBank/DDBJ databases">
        <title>Whole genome shotgun sequence of Catellatospora chokoriensis NBRC 107358.</title>
        <authorList>
            <person name="Komaki H."/>
            <person name="Tamura T."/>
        </authorList>
    </citation>
    <scope>NUCLEOTIDE SEQUENCE [LARGE SCALE GENOMIC DNA]</scope>
    <source>
        <strain evidence="13 14">NBRC 107358</strain>
    </source>
</reference>
<name>A0A8J3JX87_9ACTN</name>
<evidence type="ECO:0000256" key="10">
    <source>
        <dbReference type="PIRSR" id="PIRSR001589-2"/>
    </source>
</evidence>
<evidence type="ECO:0000313" key="13">
    <source>
        <dbReference type="EMBL" id="GIF86688.1"/>
    </source>
</evidence>
<dbReference type="AlphaFoldDB" id="A0A8J3JX87"/>
<evidence type="ECO:0000259" key="12">
    <source>
        <dbReference type="PROSITE" id="PS51278"/>
    </source>
</evidence>
<dbReference type="Proteomes" id="UP000619293">
    <property type="component" value="Unassembled WGS sequence"/>
</dbReference>
<evidence type="ECO:0000256" key="8">
    <source>
        <dbReference type="ARBA" id="ARBA00048741"/>
    </source>
</evidence>
<feature type="site" description="Important for beta-aspartyl-AMP intermediate formation" evidence="11">
    <location>
        <position position="391"/>
    </location>
</feature>
<evidence type="ECO:0000256" key="11">
    <source>
        <dbReference type="PIRSR" id="PIRSR001589-3"/>
    </source>
</evidence>
<dbReference type="InterPro" id="IPR029055">
    <property type="entry name" value="Ntn_hydrolases_N"/>
</dbReference>
<keyword evidence="5 10" id="KW-0067">ATP-binding</keyword>
<dbReference type="InterPro" id="IPR006426">
    <property type="entry name" value="Asn_synth_AEB"/>
</dbReference>
<accession>A0A8J3JX87</accession>
<feature type="binding site" evidence="10">
    <location>
        <position position="116"/>
    </location>
    <ligand>
        <name>L-glutamine</name>
        <dbReference type="ChEBI" id="CHEBI:58359"/>
    </ligand>
</feature>
<dbReference type="GO" id="GO:0005524">
    <property type="term" value="F:ATP binding"/>
    <property type="evidence" value="ECO:0007669"/>
    <property type="project" value="UniProtKB-KW"/>
</dbReference>
<dbReference type="PROSITE" id="PS51278">
    <property type="entry name" value="GATASE_TYPE_2"/>
    <property type="match status" value="1"/>
</dbReference>
<dbReference type="EMBL" id="BONG01000001">
    <property type="protein sequence ID" value="GIF86688.1"/>
    <property type="molecule type" value="Genomic_DNA"/>
</dbReference>
<keyword evidence="9" id="KW-0028">Amino-acid biosynthesis</keyword>
<gene>
    <name evidence="13" type="ORF">Cch02nite_01320</name>
</gene>
<evidence type="ECO:0000256" key="3">
    <source>
        <dbReference type="ARBA" id="ARBA00012737"/>
    </source>
</evidence>
<dbReference type="InterPro" id="IPR014729">
    <property type="entry name" value="Rossmann-like_a/b/a_fold"/>
</dbReference>
<dbReference type="CDD" id="cd00712">
    <property type="entry name" value="AsnB"/>
    <property type="match status" value="1"/>
</dbReference>
<evidence type="ECO:0000256" key="5">
    <source>
        <dbReference type="ARBA" id="ARBA00022840"/>
    </source>
</evidence>
<keyword evidence="4 10" id="KW-0547">Nucleotide-binding</keyword>
<dbReference type="SUPFAM" id="SSF52402">
    <property type="entry name" value="Adenine nucleotide alpha hydrolases-like"/>
    <property type="match status" value="1"/>
</dbReference>